<keyword evidence="6" id="KW-1185">Reference proteome</keyword>
<dbReference type="STRING" id="35722.A0A0B7N0H9"/>
<dbReference type="OrthoDB" id="439993at2759"/>
<organism evidence="5 6">
    <name type="scientific">Parasitella parasitica</name>
    <dbReference type="NCBI Taxonomy" id="35722"/>
    <lineage>
        <taxon>Eukaryota</taxon>
        <taxon>Fungi</taxon>
        <taxon>Fungi incertae sedis</taxon>
        <taxon>Mucoromycota</taxon>
        <taxon>Mucoromycotina</taxon>
        <taxon>Mucoromycetes</taxon>
        <taxon>Mucorales</taxon>
        <taxon>Mucorineae</taxon>
        <taxon>Mucoraceae</taxon>
        <taxon>Parasitella</taxon>
    </lineage>
</organism>
<keyword evidence="1 2" id="KW-0694">RNA-binding</keyword>
<evidence type="ECO:0000256" key="2">
    <source>
        <dbReference type="PROSITE-ProRule" id="PRU00332"/>
    </source>
</evidence>
<protein>
    <submittedName>
        <fullName evidence="5">Uncharacterized protein</fullName>
    </submittedName>
</protein>
<dbReference type="GO" id="GO:0070034">
    <property type="term" value="F:telomerase RNA binding"/>
    <property type="evidence" value="ECO:0007669"/>
    <property type="project" value="InterPro"/>
</dbReference>
<dbReference type="GO" id="GO:1990904">
    <property type="term" value="C:ribonucleoprotein complex"/>
    <property type="evidence" value="ECO:0007669"/>
    <property type="project" value="UniProtKB-UniRule"/>
</dbReference>
<dbReference type="Proteomes" id="UP000054107">
    <property type="component" value="Unassembled WGS sequence"/>
</dbReference>
<evidence type="ECO:0000259" key="3">
    <source>
        <dbReference type="PROSITE" id="PS50961"/>
    </source>
</evidence>
<proteinExistence type="predicted"/>
<evidence type="ECO:0000259" key="4">
    <source>
        <dbReference type="PROSITE" id="PS51939"/>
    </source>
</evidence>
<dbReference type="InterPro" id="IPR012677">
    <property type="entry name" value="Nucleotide-bd_a/b_plait_sf"/>
</dbReference>
<evidence type="ECO:0000313" key="6">
    <source>
        <dbReference type="Proteomes" id="UP000054107"/>
    </source>
</evidence>
<sequence>MNFDERQARLTNILETYFSDASLLWDKVMLSKMLKDPEKMVSFEELSKLPKFKSIAATAEEIRSAAEEHSISRLKLSEDKQKVGRIKPYVVDKKEELDEWSIYVEGLKKPYDNEQKFHDKNNVERAIQIVNRYNRSDEAVDDSILDESEIKSLADKLNLRVMSKMQWNDLKDKYMRLLSERKAYATKLWNEYQKEKKEQNIEQEIEEKPFTEGLIVFVDGLHPQCSKTVATALLQTSGVQIAFMNTKKKGLPSTHIRLKTPEDSIRICDYFSTHHIIQETEKDTAGKEQESKTADCLKLRLIQGTEEKIYWENDLNRK</sequence>
<dbReference type="InterPro" id="IPR006630">
    <property type="entry name" value="La_HTH"/>
</dbReference>
<dbReference type="InterPro" id="IPR036390">
    <property type="entry name" value="WH_DNA-bd_sf"/>
</dbReference>
<name>A0A0B7N0H9_9FUNG</name>
<gene>
    <name evidence="5" type="primary">PARPA_05705.1 scaffold 19499</name>
</gene>
<accession>A0A0B7N0H9</accession>
<dbReference type="Pfam" id="PF19977">
    <property type="entry name" value="xRRM"/>
    <property type="match status" value="1"/>
</dbReference>
<reference evidence="5 6" key="1">
    <citation type="submission" date="2014-09" db="EMBL/GenBank/DDBJ databases">
        <authorList>
            <person name="Ellenberger Sabrina"/>
        </authorList>
    </citation>
    <scope>NUCLEOTIDE SEQUENCE [LARGE SCALE GENOMIC DNA]</scope>
    <source>
        <strain evidence="5 6">CBS 412.66</strain>
    </source>
</reference>
<dbReference type="AlphaFoldDB" id="A0A0B7N0H9"/>
<evidence type="ECO:0000313" key="5">
    <source>
        <dbReference type="EMBL" id="CEP11816.1"/>
    </source>
</evidence>
<dbReference type="Gene3D" id="1.10.10.10">
    <property type="entry name" value="Winged helix-like DNA-binding domain superfamily/Winged helix DNA-binding domain"/>
    <property type="match status" value="1"/>
</dbReference>
<dbReference type="EMBL" id="LN726961">
    <property type="protein sequence ID" value="CEP11816.1"/>
    <property type="molecule type" value="Genomic_DNA"/>
</dbReference>
<dbReference type="GO" id="GO:1904868">
    <property type="term" value="P:telomerase catalytic core complex assembly"/>
    <property type="evidence" value="ECO:0007669"/>
    <property type="project" value="InterPro"/>
</dbReference>
<dbReference type="PROSITE" id="PS51939">
    <property type="entry name" value="XRRM"/>
    <property type="match status" value="1"/>
</dbReference>
<dbReference type="Gene3D" id="3.30.70.330">
    <property type="match status" value="1"/>
</dbReference>
<dbReference type="InterPro" id="IPR045537">
    <property type="entry name" value="Lar7_xRRM"/>
</dbReference>
<dbReference type="InterPro" id="IPR036388">
    <property type="entry name" value="WH-like_DNA-bd_sf"/>
</dbReference>
<dbReference type="SMART" id="SM00715">
    <property type="entry name" value="LA"/>
    <property type="match status" value="1"/>
</dbReference>
<feature type="domain" description="HTH La-type RNA-binding" evidence="3">
    <location>
        <begin position="1"/>
        <end position="93"/>
    </location>
</feature>
<dbReference type="InterPro" id="IPR014886">
    <property type="entry name" value="La_xRRM"/>
</dbReference>
<dbReference type="PROSITE" id="PS50961">
    <property type="entry name" value="HTH_LA"/>
    <property type="match status" value="1"/>
</dbReference>
<evidence type="ECO:0000256" key="1">
    <source>
        <dbReference type="ARBA" id="ARBA00022884"/>
    </source>
</evidence>
<feature type="domain" description="XRRM" evidence="4">
    <location>
        <begin position="209"/>
        <end position="318"/>
    </location>
</feature>
<dbReference type="SUPFAM" id="SSF46785">
    <property type="entry name" value="Winged helix' DNA-binding domain"/>
    <property type="match status" value="1"/>
</dbReference>